<dbReference type="EMBL" id="MN545907">
    <property type="protein sequence ID" value="QGY72622.1"/>
    <property type="molecule type" value="Genomic_RNA"/>
</dbReference>
<feature type="compositionally biased region" description="Basic and acidic residues" evidence="2">
    <location>
        <begin position="992"/>
        <end position="1004"/>
    </location>
</feature>
<name>A0A6B9HCV1_9VIRU</name>
<evidence type="ECO:0000313" key="3">
    <source>
        <dbReference type="EMBL" id="QGY72622.1"/>
    </source>
</evidence>
<protein>
    <submittedName>
        <fullName evidence="3">Putative RNA dependent RNA polymerase</fullName>
    </submittedName>
</protein>
<feature type="compositionally biased region" description="Basic and acidic residues" evidence="2">
    <location>
        <begin position="720"/>
        <end position="762"/>
    </location>
</feature>
<feature type="region of interest" description="Disordered" evidence="2">
    <location>
        <begin position="971"/>
        <end position="1020"/>
    </location>
</feature>
<feature type="compositionally biased region" description="Polar residues" evidence="2">
    <location>
        <begin position="1005"/>
        <end position="1015"/>
    </location>
</feature>
<evidence type="ECO:0000256" key="1">
    <source>
        <dbReference type="SAM" id="Coils"/>
    </source>
</evidence>
<feature type="compositionally biased region" description="Polar residues" evidence="2">
    <location>
        <begin position="979"/>
        <end position="988"/>
    </location>
</feature>
<feature type="region of interest" description="Disordered" evidence="2">
    <location>
        <begin position="924"/>
        <end position="955"/>
    </location>
</feature>
<accession>A0A6B9HCV1</accession>
<feature type="coiled-coil region" evidence="1">
    <location>
        <begin position="1157"/>
        <end position="1184"/>
    </location>
</feature>
<sequence>MLSFNVRVGIQGAKRLERPRNVATRGPNQVLTGLPRERSDWNNPARGLYDPSFAVVPSGLDRGEQTPLEINYKPVNPVILDERVGDSEWGNSLDVNAFATPGIRLKAGFNEKAKKLLMKRIVFGTKSGVVRAARQVGDVLTRCDEPISVHEGAQLTRDLPVEVDPYYARGFVRSMDEDRMQNARVLASAFQNAGAVQGLENVARHGIGLLQIPVECTRFVVRLAVLYVESVMNSMSGRGRFAVSVPALAPIHEINNWTDFRRALGADIQIKGQNYVPWAAFTHNPLPNEVDTVRFLRMACATGLTVQVKNRLVAPMCWPDIPDLSFVTTYPIGNKSDRDNRYAYSAETAYNVGRSWCARYATTEMFDEFVEFFSIMYWSIRGRQSAYAVPFTNRTIKLPIAQMQGYIMVPYLGNDSRNAERAANYNSRMALENIGIYLTKASLLGMICQWVKQKRLDYLWSTGIIKLGDHEDFMSILRCKPHYAGIWSLVQQACAQMGYTGKVGKLISSVACAASLEEYTQGIMSADYHRNSGDYLGWLPILPMGSSASGWTNPVCLSKDVVKIGHSILNVEASNSVNSDVMPTIYETMDVEYSFQKQIRGYPALEANSVQQPGRTRSGFAMDLPFMAVTDHEGCRYRFGFRVNMRSWTATTSKDHDRYNLEWWVMLGAKVKDLQVENMRGVFSNDEKPRKADHNRSRRMTSSQYEPPDNSMVPPSQMDVQRKRREEAAGSQNERELRSKERKEKRRLERENRKQQIREDLGKMPTQQEDESNGNVGQVEGESQDSSVMEQKREEQAALEEQRIMEGIARRRREEMEAEMMRMRELAGQQQQETVFENHPEGETETISAEPRMTITPSQTAEQMPGANPVADAMSSIVERRLAESSTQQEVFAPDIDVSPMVSSVGGQLSGLFGNSMMARMMARQSAAAQARSEMENQDHTGSPISPPGASMPIRNEVTSQRGMGVLVERARGQDEDPNSTTHENITPSDVEAARVRDTQDRDATNQQQATQQSPEDVPVPTTIQQELEQLGMSQEPPNISARVTFSREGRITSITSEIAQPAAESPRRTRDQIARMSYEEQRALGPSIRTRPVIESRVGRTPGRVNTLVAVNDFVDAPPGSINAGRRIYRIGGSLLSLDDLRILVEANLAAYAMGLATNEEHLDEVQRRLNAALNENGNERAVRGAAEYLVESIARRTHISHRTMHAMRTIQQQINPQWDGDSLLRGVVNIFDPQTEQEEMNQIWENHRRATEPPGLNADQMDVLYRYWATLQPRERIMGANNMYRWTHGRNLHSWELTTMLDQLDVAEETLADWPAGFVDLGYVSNEQRGGEVSFMELVNKLMNEREAGIQNLQGSQNSREEDS</sequence>
<proteinExistence type="predicted"/>
<reference evidence="3" key="1">
    <citation type="journal article" date="2020" name="Virus Evol.">
        <title>Analysis of the virome associated to grapevine downy mildew lesions reveals new mycovirus lineages.</title>
        <authorList>
            <person name="Chiapello M."/>
            <person name="Rodriguez-Romero J."/>
            <person name="Ayllon M.A."/>
            <person name="Turina M."/>
        </authorList>
    </citation>
    <scope>NUCLEOTIDE SEQUENCE</scope>
    <source>
        <strain evidence="3">DMS6_DN42665</strain>
    </source>
</reference>
<keyword evidence="1" id="KW-0175">Coiled coil</keyword>
<organism evidence="3">
    <name type="scientific">Plasmopara viticola lesion associated totivirus-like 3</name>
    <dbReference type="NCBI Taxonomy" id="2689138"/>
    <lineage>
        <taxon>Viruses</taxon>
        <taxon>Riboviria</taxon>
        <taxon>Orthornavirae</taxon>
        <taxon>Duplornaviricota</taxon>
        <taxon>Chrymotiviricetes</taxon>
        <taxon>Ghabrivirales</taxon>
        <taxon>Totiviridae</taxon>
    </lineage>
</organism>
<feature type="region of interest" description="Disordered" evidence="2">
    <location>
        <begin position="682"/>
        <end position="799"/>
    </location>
</feature>
<evidence type="ECO:0000256" key="2">
    <source>
        <dbReference type="SAM" id="MobiDB-lite"/>
    </source>
</evidence>
<feature type="compositionally biased region" description="Basic and acidic residues" evidence="2">
    <location>
        <begin position="685"/>
        <end position="695"/>
    </location>
</feature>
<feature type="compositionally biased region" description="Basic and acidic residues" evidence="2">
    <location>
        <begin position="790"/>
        <end position="799"/>
    </location>
</feature>